<organism evidence="1 2">
    <name type="scientific">Trypanosoma rangeli</name>
    <dbReference type="NCBI Taxonomy" id="5698"/>
    <lineage>
        <taxon>Eukaryota</taxon>
        <taxon>Discoba</taxon>
        <taxon>Euglenozoa</taxon>
        <taxon>Kinetoplastea</taxon>
        <taxon>Metakinetoplastina</taxon>
        <taxon>Trypanosomatida</taxon>
        <taxon>Trypanosomatidae</taxon>
        <taxon>Trypanosoma</taxon>
        <taxon>Herpetosoma</taxon>
    </lineage>
</organism>
<comment type="caution">
    <text evidence="1">The sequence shown here is derived from an EMBL/GenBank/DDBJ whole genome shotgun (WGS) entry which is preliminary data.</text>
</comment>
<gene>
    <name evidence="1" type="ORF">TraAM80_06385</name>
</gene>
<dbReference type="GeneID" id="40330318"/>
<evidence type="ECO:0000313" key="2">
    <source>
        <dbReference type="Proteomes" id="UP000283634"/>
    </source>
</evidence>
<evidence type="ECO:0000313" key="1">
    <source>
        <dbReference type="EMBL" id="RNF02488.1"/>
    </source>
</evidence>
<accession>A0A422NAH6</accession>
<keyword evidence="2" id="KW-1185">Reference proteome</keyword>
<sequence length="159" mass="18434">MFRHQQVLHCGEAYMDMYFVEVMMDETQACTDPRARRILRDIGWIYALTRQKDCLDYILAQQMLSPGNTNVPESHLDNLVNAFQVPAAFRAACAVDRFEAYWTILGTNTGIQRGDRVTFFHAKDFTGNTKTEQEQMQELEEEWDLFHGLTEAPSFAQKK</sequence>
<reference evidence="1 2" key="1">
    <citation type="journal article" date="2018" name="BMC Genomics">
        <title>Genomic comparison of Trypanosoma conorhini and Trypanosoma rangeli to Trypanosoma cruzi strains of high and low virulence.</title>
        <authorList>
            <person name="Bradwell K.R."/>
            <person name="Koparde V.N."/>
            <person name="Matveyev A.V."/>
            <person name="Serrano M.G."/>
            <person name="Alves J.M."/>
            <person name="Parikh H."/>
            <person name="Huang B."/>
            <person name="Lee V."/>
            <person name="Espinosa-Alvarez O."/>
            <person name="Ortiz P.A."/>
            <person name="Costa-Martins A.G."/>
            <person name="Teixeira M.M."/>
            <person name="Buck G.A."/>
        </authorList>
    </citation>
    <scope>NUCLEOTIDE SEQUENCE [LARGE SCALE GENOMIC DNA]</scope>
    <source>
        <strain evidence="1 2">AM80</strain>
    </source>
</reference>
<dbReference type="OrthoDB" id="538336at2759"/>
<dbReference type="SUPFAM" id="SSF47203">
    <property type="entry name" value="Acyl-CoA dehydrogenase C-terminal domain-like"/>
    <property type="match status" value="1"/>
</dbReference>
<dbReference type="EC" id="1.3.3.6" evidence="1"/>
<dbReference type="InterPro" id="IPR036250">
    <property type="entry name" value="AcylCo_DH-like_C"/>
</dbReference>
<dbReference type="VEuPathDB" id="TriTrypDB:TRSC58_02564"/>
<dbReference type="AlphaFoldDB" id="A0A422NAH6"/>
<dbReference type="Proteomes" id="UP000283634">
    <property type="component" value="Unassembled WGS sequence"/>
</dbReference>
<dbReference type="Gene3D" id="1.20.140.10">
    <property type="entry name" value="Butyryl-CoA Dehydrogenase, subunit A, domain 3"/>
    <property type="match status" value="1"/>
</dbReference>
<dbReference type="GO" id="GO:0003997">
    <property type="term" value="F:acyl-CoA oxidase activity"/>
    <property type="evidence" value="ECO:0007669"/>
    <property type="project" value="UniProtKB-EC"/>
</dbReference>
<dbReference type="EMBL" id="MKGL01000230">
    <property type="protein sequence ID" value="RNF02488.1"/>
    <property type="molecule type" value="Genomic_DNA"/>
</dbReference>
<proteinExistence type="predicted"/>
<keyword evidence="1" id="KW-0560">Oxidoreductase</keyword>
<protein>
    <submittedName>
        <fullName evidence="1">Putative acyl-CoA oxidase</fullName>
        <ecNumber evidence="1">1.3.3.6</ecNumber>
    </submittedName>
</protein>
<dbReference type="RefSeq" id="XP_029236944.1">
    <property type="nucleotide sequence ID" value="XM_029383231.1"/>
</dbReference>
<name>A0A422NAH6_TRYRA</name>